<proteinExistence type="inferred from homology"/>
<evidence type="ECO:0000256" key="4">
    <source>
        <dbReference type="ARBA" id="ARBA00022490"/>
    </source>
</evidence>
<dbReference type="PANTHER" id="PTHR10742">
    <property type="entry name" value="FLAVIN MONOAMINE OXIDASE"/>
    <property type="match status" value="1"/>
</dbReference>
<dbReference type="InterPro" id="IPR002937">
    <property type="entry name" value="Amino_oxidase"/>
</dbReference>
<dbReference type="PANTHER" id="PTHR10742:SF405">
    <property type="entry name" value="PEROXISOMAL N(1)-ACETYL-SPERMINE_SPERMIDINE OXIDASE"/>
    <property type="match status" value="1"/>
</dbReference>
<evidence type="ECO:0000256" key="5">
    <source>
        <dbReference type="ARBA" id="ARBA00022630"/>
    </source>
</evidence>
<comment type="subcellular location">
    <subcellularLocation>
        <location evidence="2">Cytoplasm</location>
    </subcellularLocation>
</comment>
<dbReference type="Proteomes" id="UP001608902">
    <property type="component" value="Unassembled WGS sequence"/>
</dbReference>
<dbReference type="SUPFAM" id="SSF54373">
    <property type="entry name" value="FAD-linked reductases, C-terminal domain"/>
    <property type="match status" value="1"/>
</dbReference>
<evidence type="ECO:0000256" key="7">
    <source>
        <dbReference type="ARBA" id="ARBA00023002"/>
    </source>
</evidence>
<comment type="cofactor">
    <cofactor evidence="1">
        <name>FAD</name>
        <dbReference type="ChEBI" id="CHEBI:57692"/>
    </cofactor>
</comment>
<comment type="similarity">
    <text evidence="3">Belongs to the flavin monoamine oxidase family.</text>
</comment>
<evidence type="ECO:0000256" key="6">
    <source>
        <dbReference type="ARBA" id="ARBA00022827"/>
    </source>
</evidence>
<protein>
    <recommendedName>
        <fullName evidence="9">Amine oxidase domain-containing protein</fullName>
    </recommendedName>
</protein>
<dbReference type="EMBL" id="JBGFUD010003635">
    <property type="protein sequence ID" value="MFH4978896.1"/>
    <property type="molecule type" value="Genomic_DNA"/>
</dbReference>
<keyword evidence="6" id="KW-0274">FAD</keyword>
<dbReference type="GO" id="GO:0016491">
    <property type="term" value="F:oxidoreductase activity"/>
    <property type="evidence" value="ECO:0007669"/>
    <property type="project" value="UniProtKB-KW"/>
</dbReference>
<organism evidence="10 11">
    <name type="scientific">Gnathostoma spinigerum</name>
    <dbReference type="NCBI Taxonomy" id="75299"/>
    <lineage>
        <taxon>Eukaryota</taxon>
        <taxon>Metazoa</taxon>
        <taxon>Ecdysozoa</taxon>
        <taxon>Nematoda</taxon>
        <taxon>Chromadorea</taxon>
        <taxon>Rhabditida</taxon>
        <taxon>Spirurina</taxon>
        <taxon>Gnathostomatomorpha</taxon>
        <taxon>Gnathostomatoidea</taxon>
        <taxon>Gnathostomatidae</taxon>
        <taxon>Gnathostoma</taxon>
    </lineage>
</organism>
<dbReference type="Pfam" id="PF01593">
    <property type="entry name" value="Amino_oxidase"/>
    <property type="match status" value="1"/>
</dbReference>
<keyword evidence="4" id="KW-0963">Cytoplasm</keyword>
<dbReference type="InterPro" id="IPR036188">
    <property type="entry name" value="FAD/NAD-bd_sf"/>
</dbReference>
<evidence type="ECO:0000256" key="3">
    <source>
        <dbReference type="ARBA" id="ARBA00005995"/>
    </source>
</evidence>
<keyword evidence="5" id="KW-0285">Flavoprotein</keyword>
<evidence type="ECO:0000259" key="9">
    <source>
        <dbReference type="Pfam" id="PF01593"/>
    </source>
</evidence>
<evidence type="ECO:0000313" key="11">
    <source>
        <dbReference type="Proteomes" id="UP001608902"/>
    </source>
</evidence>
<dbReference type="AlphaFoldDB" id="A0ABD6EN86"/>
<dbReference type="InterPro" id="IPR050281">
    <property type="entry name" value="Flavin_monoamine_oxidase"/>
</dbReference>
<keyword evidence="8" id="KW-0732">Signal</keyword>
<dbReference type="Gene3D" id="3.50.50.60">
    <property type="entry name" value="FAD/NAD(P)-binding domain"/>
    <property type="match status" value="1"/>
</dbReference>
<feature type="domain" description="Amine oxidase" evidence="9">
    <location>
        <begin position="19"/>
        <end position="136"/>
    </location>
</feature>
<keyword evidence="7" id="KW-0560">Oxidoreductase</keyword>
<reference evidence="10 11" key="1">
    <citation type="submission" date="2024-08" db="EMBL/GenBank/DDBJ databases">
        <title>Gnathostoma spinigerum genome.</title>
        <authorList>
            <person name="Gonzalez-Bertolin B."/>
            <person name="Monzon S."/>
            <person name="Zaballos A."/>
            <person name="Jimenez P."/>
            <person name="Dekumyoy P."/>
            <person name="Varona S."/>
            <person name="Cuesta I."/>
            <person name="Sumanam S."/>
            <person name="Adisakwattana P."/>
            <person name="Gasser R.B."/>
            <person name="Hernandez-Gonzalez A."/>
            <person name="Young N.D."/>
            <person name="Perteguer M.J."/>
        </authorList>
    </citation>
    <scope>NUCLEOTIDE SEQUENCE [LARGE SCALE GENOMIC DNA]</scope>
    <source>
        <strain evidence="10">AL3</strain>
        <tissue evidence="10">Liver</tissue>
    </source>
</reference>
<feature type="chain" id="PRO_5044791468" description="Amine oxidase domain-containing protein" evidence="8">
    <location>
        <begin position="29"/>
        <end position="146"/>
    </location>
</feature>
<evidence type="ECO:0000256" key="1">
    <source>
        <dbReference type="ARBA" id="ARBA00001974"/>
    </source>
</evidence>
<dbReference type="SUPFAM" id="SSF51905">
    <property type="entry name" value="FAD/NAD(P)-binding domain"/>
    <property type="match status" value="1"/>
</dbReference>
<dbReference type="Gene3D" id="3.90.660.10">
    <property type="match status" value="1"/>
</dbReference>
<accession>A0ABD6EN86</accession>
<gene>
    <name evidence="10" type="ORF">AB6A40_005605</name>
</gene>
<evidence type="ECO:0000256" key="8">
    <source>
        <dbReference type="SAM" id="SignalP"/>
    </source>
</evidence>
<name>A0ABD6EN86_9BILA</name>
<sequence>MWYEILVKFTDNLLFLKVLFFWLSRDGPQQIGQMCDVELSERITKYLRIMFQNESIPQPTKILRKQWNLDELFLGSYSYITPASAMLGDPQEILASPIEQNGHPKVLFAGEATHSRIYQTVTGAYLSGQREADRINAAYKNRNKPN</sequence>
<feature type="signal peptide" evidence="8">
    <location>
        <begin position="1"/>
        <end position="28"/>
    </location>
</feature>
<keyword evidence="11" id="KW-1185">Reference proteome</keyword>
<evidence type="ECO:0000313" key="10">
    <source>
        <dbReference type="EMBL" id="MFH4978896.1"/>
    </source>
</evidence>
<comment type="caution">
    <text evidence="10">The sequence shown here is derived from an EMBL/GenBank/DDBJ whole genome shotgun (WGS) entry which is preliminary data.</text>
</comment>
<evidence type="ECO:0000256" key="2">
    <source>
        <dbReference type="ARBA" id="ARBA00004496"/>
    </source>
</evidence>
<dbReference type="GO" id="GO:0005737">
    <property type="term" value="C:cytoplasm"/>
    <property type="evidence" value="ECO:0007669"/>
    <property type="project" value="UniProtKB-SubCell"/>
</dbReference>